<reference evidence="9" key="1">
    <citation type="submission" date="2022-07" db="EMBL/GenBank/DDBJ databases">
        <authorList>
            <person name="Trinca V."/>
            <person name="Uliana J.V.C."/>
            <person name="Torres T.T."/>
            <person name="Ward R.J."/>
            <person name="Monesi N."/>
        </authorList>
    </citation>
    <scope>NUCLEOTIDE SEQUENCE</scope>
    <source>
        <strain evidence="9">HSMRA1968</strain>
        <tissue evidence="9">Whole embryos</tissue>
    </source>
</reference>
<dbReference type="GO" id="GO:0016020">
    <property type="term" value="C:membrane"/>
    <property type="evidence" value="ECO:0007669"/>
    <property type="project" value="UniProtKB-SubCell"/>
</dbReference>
<sequence length="194" mass="21954">ELHLWSNVIMQLLLGVFFEYTHAYKKIASIYILSVIAGALFKTAINTVTNYAGAPSAVLALFLSQFVDYLMNWRALKKWREMKIPFVRICGAMVYIVHSFVLFSVEAAIDDPQVHHHYSDRISHFIGGISGMCLSSLLVKQVHLEDWQTTFQALSALALMILILPLIIIIMLQYPLPPPPPPTIYDDSGPFYLL</sequence>
<feature type="non-terminal residue" evidence="9">
    <location>
        <position position="1"/>
    </location>
</feature>
<proteinExistence type="inferred from homology"/>
<gene>
    <name evidence="9" type="primary">rom-1_0</name>
    <name evidence="8" type="synonym">rom-1_1</name>
    <name evidence="9" type="ORF">Bhyg_05096</name>
    <name evidence="8" type="ORF">Bhyg_17484</name>
</gene>
<dbReference type="PANTHER" id="PTHR45840">
    <property type="entry name" value="RHOMBOID-RELATED PROTEIN"/>
    <property type="match status" value="1"/>
</dbReference>
<keyword evidence="3 6" id="KW-0812">Transmembrane</keyword>
<evidence type="ECO:0000256" key="1">
    <source>
        <dbReference type="ARBA" id="ARBA00004141"/>
    </source>
</evidence>
<evidence type="ECO:0000256" key="6">
    <source>
        <dbReference type="SAM" id="Phobius"/>
    </source>
</evidence>
<evidence type="ECO:0000313" key="10">
    <source>
        <dbReference type="Proteomes" id="UP001151699"/>
    </source>
</evidence>
<dbReference type="SUPFAM" id="SSF144091">
    <property type="entry name" value="Rhomboid-like"/>
    <property type="match status" value="1"/>
</dbReference>
<dbReference type="PANTHER" id="PTHR45840:SF2">
    <property type="entry name" value="PROTEIN RHOMBOID-RELATED"/>
    <property type="match status" value="1"/>
</dbReference>
<evidence type="ECO:0000256" key="3">
    <source>
        <dbReference type="ARBA" id="ARBA00022692"/>
    </source>
</evidence>
<feature type="transmembrane region" description="Helical" evidence="6">
    <location>
        <begin position="27"/>
        <end position="45"/>
    </location>
</feature>
<evidence type="ECO:0000256" key="5">
    <source>
        <dbReference type="ARBA" id="ARBA00023136"/>
    </source>
</evidence>
<dbReference type="AlphaFoldDB" id="A0A9Q0SAI8"/>
<comment type="subcellular location">
    <subcellularLocation>
        <location evidence="1">Membrane</location>
        <topology evidence="1">Multi-pass membrane protein</topology>
    </subcellularLocation>
</comment>
<dbReference type="InterPro" id="IPR051739">
    <property type="entry name" value="Rhomboid_IM_Serine_Proteases"/>
</dbReference>
<organism evidence="9 10">
    <name type="scientific">Pseudolycoriella hygida</name>
    <dbReference type="NCBI Taxonomy" id="35572"/>
    <lineage>
        <taxon>Eukaryota</taxon>
        <taxon>Metazoa</taxon>
        <taxon>Ecdysozoa</taxon>
        <taxon>Arthropoda</taxon>
        <taxon>Hexapoda</taxon>
        <taxon>Insecta</taxon>
        <taxon>Pterygota</taxon>
        <taxon>Neoptera</taxon>
        <taxon>Endopterygota</taxon>
        <taxon>Diptera</taxon>
        <taxon>Nematocera</taxon>
        <taxon>Sciaroidea</taxon>
        <taxon>Sciaridae</taxon>
        <taxon>Pseudolycoriella</taxon>
    </lineage>
</organism>
<dbReference type="OrthoDB" id="418595at2759"/>
<evidence type="ECO:0000313" key="9">
    <source>
        <dbReference type="EMBL" id="KAJ6649855.1"/>
    </source>
</evidence>
<dbReference type="EMBL" id="WJQU01006123">
    <property type="protein sequence ID" value="KAJ6601458.1"/>
    <property type="molecule type" value="Genomic_DNA"/>
</dbReference>
<keyword evidence="5 6" id="KW-0472">Membrane</keyword>
<protein>
    <submittedName>
        <fullName evidence="9">Rhomboid-related protein 1</fullName>
    </submittedName>
</protein>
<dbReference type="InterPro" id="IPR022764">
    <property type="entry name" value="Peptidase_S54_rhomboid_dom"/>
</dbReference>
<dbReference type="Pfam" id="PF01694">
    <property type="entry name" value="Rhomboid"/>
    <property type="match status" value="1"/>
</dbReference>
<feature type="transmembrane region" description="Helical" evidence="6">
    <location>
        <begin position="51"/>
        <end position="71"/>
    </location>
</feature>
<dbReference type="Gene3D" id="1.20.1540.10">
    <property type="entry name" value="Rhomboid-like"/>
    <property type="match status" value="1"/>
</dbReference>
<evidence type="ECO:0000256" key="2">
    <source>
        <dbReference type="ARBA" id="ARBA00009045"/>
    </source>
</evidence>
<feature type="domain" description="Peptidase S54 rhomboid" evidence="7">
    <location>
        <begin position="2"/>
        <end position="140"/>
    </location>
</feature>
<feature type="transmembrane region" description="Helical" evidence="6">
    <location>
        <begin position="121"/>
        <end position="139"/>
    </location>
</feature>
<keyword evidence="4 6" id="KW-1133">Transmembrane helix</keyword>
<dbReference type="GO" id="GO:0004252">
    <property type="term" value="F:serine-type endopeptidase activity"/>
    <property type="evidence" value="ECO:0007669"/>
    <property type="project" value="InterPro"/>
</dbReference>
<name>A0A9Q0SAI8_9DIPT</name>
<accession>A0A9Q0SAI8</accession>
<dbReference type="Proteomes" id="UP001151699">
    <property type="component" value="Chromosome A"/>
</dbReference>
<feature type="transmembrane region" description="Helical" evidence="6">
    <location>
        <begin position="92"/>
        <end position="109"/>
    </location>
</feature>
<comment type="caution">
    <text evidence="9">The sequence shown here is derived from an EMBL/GenBank/DDBJ whole genome shotgun (WGS) entry which is preliminary data.</text>
</comment>
<dbReference type="EMBL" id="WJQU01000001">
    <property type="protein sequence ID" value="KAJ6649855.1"/>
    <property type="molecule type" value="Genomic_DNA"/>
</dbReference>
<evidence type="ECO:0000259" key="7">
    <source>
        <dbReference type="Pfam" id="PF01694"/>
    </source>
</evidence>
<dbReference type="InterPro" id="IPR035952">
    <property type="entry name" value="Rhomboid-like_sf"/>
</dbReference>
<comment type="similarity">
    <text evidence="2">Belongs to the peptidase S54 family.</text>
</comment>
<feature type="transmembrane region" description="Helical" evidence="6">
    <location>
        <begin position="151"/>
        <end position="172"/>
    </location>
</feature>
<evidence type="ECO:0000256" key="4">
    <source>
        <dbReference type="ARBA" id="ARBA00022989"/>
    </source>
</evidence>
<evidence type="ECO:0000313" key="8">
    <source>
        <dbReference type="EMBL" id="KAJ6601458.1"/>
    </source>
</evidence>
<keyword evidence="10" id="KW-1185">Reference proteome</keyword>